<protein>
    <recommendedName>
        <fullName evidence="3">Portal protein</fullName>
    </recommendedName>
</protein>
<organism evidence="2">
    <name type="scientific">marine sediment metagenome</name>
    <dbReference type="NCBI Taxonomy" id="412755"/>
    <lineage>
        <taxon>unclassified sequences</taxon>
        <taxon>metagenomes</taxon>
        <taxon>ecological metagenomes</taxon>
    </lineage>
</organism>
<reference evidence="2" key="1">
    <citation type="journal article" date="2015" name="Nature">
        <title>Complex archaea that bridge the gap between prokaryotes and eukaryotes.</title>
        <authorList>
            <person name="Spang A."/>
            <person name="Saw J.H."/>
            <person name="Jorgensen S.L."/>
            <person name="Zaremba-Niedzwiedzka K."/>
            <person name="Martijn J."/>
            <person name="Lind A.E."/>
            <person name="van Eijk R."/>
            <person name="Schleper C."/>
            <person name="Guy L."/>
            <person name="Ettema T.J."/>
        </authorList>
    </citation>
    <scope>NUCLEOTIDE SEQUENCE</scope>
</reference>
<gene>
    <name evidence="2" type="ORF">LCGC14_0329660</name>
</gene>
<feature type="region of interest" description="Disordered" evidence="1">
    <location>
        <begin position="218"/>
        <end position="241"/>
    </location>
</feature>
<dbReference type="AlphaFoldDB" id="A0A0F9WNW4"/>
<name>A0A0F9WNW4_9ZZZZ</name>
<evidence type="ECO:0000256" key="1">
    <source>
        <dbReference type="SAM" id="MobiDB-lite"/>
    </source>
</evidence>
<proteinExistence type="predicted"/>
<evidence type="ECO:0000313" key="2">
    <source>
        <dbReference type="EMBL" id="KKN80373.1"/>
    </source>
</evidence>
<comment type="caution">
    <text evidence="2">The sequence shown here is derived from an EMBL/GenBank/DDBJ whole genome shotgun (WGS) entry which is preliminary data.</text>
</comment>
<sequence>MARLQLPTDKDELTDAIERELQPGETEMNVHLVTWKIIDAYLAGVRKFKVMDRWSGHVSIAWENSKGEIDMRFEEIVRQFLTECGRYMKMDISPTAEKKGESLDSLRKASIANAALASLFARIPREKFKRRVIIPFLKYGTVGISHYETGDPDMPDMIEVVPARELRGFPAYVDGIGNLMGIARVRWVPMDWAIDRMKAVHDVKLKEDPWTRLRAETVPWGATPPGQQSYDRISPHGYDPGSAGQVRREDLLGTQYDDKKSSSKKDGRAYVRLEEIYVYDDSQEFVSRWIVKIGDVILVDEDFEKKGIKAVCPLHVARHTDIGRMFARGFVHPLIPFNDQCEKMFQSLFKNIRELDTFGTLFIPGASGIDLKRWRTGIRPKVEKFDPDPLNPGGQPFTLGPHNTGTMPAKIAEIALAQMQRLANQGPYYQGETSGRVDSAAGLGFLFNTGNIALGLPTHGMADALAGAYSRMLQVAKDRLGPGDTIELATIDAAVAGVIIDPTTGLMKLSDNPIPNPWEVDVNVKDRTPRDRSVRKEELKELFGMQLVDPTRFWIAALEENLDFPGANKEIWETWRKVIWQIIVLFRDGKTPGPLVVGEHTQNPQIQLMAVQQFMNKIEFALAAEPVRRRFEEWKMMLETLTGVFPVGLGPPEEIAAQAMGAEQRPGIEGAGVPPGVAPGMMT</sequence>
<accession>A0A0F9WNW4</accession>
<dbReference type="EMBL" id="LAZR01000231">
    <property type="protein sequence ID" value="KKN80373.1"/>
    <property type="molecule type" value="Genomic_DNA"/>
</dbReference>
<evidence type="ECO:0008006" key="3">
    <source>
        <dbReference type="Google" id="ProtNLM"/>
    </source>
</evidence>